<reference evidence="2" key="1">
    <citation type="submission" date="2022-03" db="EMBL/GenBank/DDBJ databases">
        <authorList>
            <person name="Tunstrom K."/>
        </authorList>
    </citation>
    <scope>NUCLEOTIDE SEQUENCE</scope>
</reference>
<feature type="domain" description="GST C-terminal" evidence="1">
    <location>
        <begin position="69"/>
        <end position="177"/>
    </location>
</feature>
<dbReference type="SUPFAM" id="SSF47616">
    <property type="entry name" value="GST C-terminal domain-like"/>
    <property type="match status" value="1"/>
</dbReference>
<dbReference type="PANTHER" id="PTHR43986:SF1">
    <property type="entry name" value="ELONGATION FACTOR 1-GAMMA"/>
    <property type="match status" value="1"/>
</dbReference>
<sequence length="177" mass="19752">MKIYTNDNNTATLKLLIAANLAGKKIKLQTASFEDVSAGPKILPLLEVDEELSFFSSNAATQYLFPILDLSKNGQCQQMLEWEATRLQPIVASVLTSKSVPSDLKQALNSLLLTVEELLKEHQYILGDKLSSADISIWSTLYPLCYNKDRKQQYLAECPSITKWADQLLSAKAIQVE</sequence>
<dbReference type="Proteomes" id="UP001153954">
    <property type="component" value="Unassembled WGS sequence"/>
</dbReference>
<dbReference type="PANTHER" id="PTHR43986">
    <property type="entry name" value="ELONGATION FACTOR 1-GAMMA"/>
    <property type="match status" value="1"/>
</dbReference>
<dbReference type="InterPro" id="IPR036282">
    <property type="entry name" value="Glutathione-S-Trfase_C_sf"/>
</dbReference>
<dbReference type="Pfam" id="PF14497">
    <property type="entry name" value="GST_C_3"/>
    <property type="match status" value="1"/>
</dbReference>
<dbReference type="InterPro" id="IPR010987">
    <property type="entry name" value="Glutathione-S-Trfase_C-like"/>
</dbReference>
<keyword evidence="3" id="KW-1185">Reference proteome</keyword>
<dbReference type="InterPro" id="IPR041598">
    <property type="entry name" value="MARS_N"/>
</dbReference>
<evidence type="ECO:0000259" key="1">
    <source>
        <dbReference type="PROSITE" id="PS50405"/>
    </source>
</evidence>
<comment type="caution">
    <text evidence="2">The sequence shown here is derived from an EMBL/GenBank/DDBJ whole genome shotgun (WGS) entry which is preliminary data.</text>
</comment>
<accession>A0AAU9TEQ6</accession>
<gene>
    <name evidence="2" type="ORF">EEDITHA_LOCUS498</name>
</gene>
<name>A0AAU9TEQ6_EUPED</name>
<dbReference type="AlphaFoldDB" id="A0AAU9TEQ6"/>
<dbReference type="GO" id="GO:0005737">
    <property type="term" value="C:cytoplasm"/>
    <property type="evidence" value="ECO:0007669"/>
    <property type="project" value="TreeGrafter"/>
</dbReference>
<dbReference type="PROSITE" id="PS50405">
    <property type="entry name" value="GST_CTER"/>
    <property type="match status" value="1"/>
</dbReference>
<proteinExistence type="predicted"/>
<dbReference type="InterPro" id="IPR050802">
    <property type="entry name" value="EF-GSTs"/>
</dbReference>
<evidence type="ECO:0000313" key="3">
    <source>
        <dbReference type="Proteomes" id="UP001153954"/>
    </source>
</evidence>
<dbReference type="GO" id="GO:0005634">
    <property type="term" value="C:nucleus"/>
    <property type="evidence" value="ECO:0007669"/>
    <property type="project" value="TreeGrafter"/>
</dbReference>
<organism evidence="2 3">
    <name type="scientific">Euphydryas editha</name>
    <name type="common">Edith's checkerspot</name>
    <dbReference type="NCBI Taxonomy" id="104508"/>
    <lineage>
        <taxon>Eukaryota</taxon>
        <taxon>Metazoa</taxon>
        <taxon>Ecdysozoa</taxon>
        <taxon>Arthropoda</taxon>
        <taxon>Hexapoda</taxon>
        <taxon>Insecta</taxon>
        <taxon>Pterygota</taxon>
        <taxon>Neoptera</taxon>
        <taxon>Endopterygota</taxon>
        <taxon>Lepidoptera</taxon>
        <taxon>Glossata</taxon>
        <taxon>Ditrysia</taxon>
        <taxon>Papilionoidea</taxon>
        <taxon>Nymphalidae</taxon>
        <taxon>Nymphalinae</taxon>
        <taxon>Euphydryas</taxon>
    </lineage>
</organism>
<dbReference type="InterPro" id="IPR004046">
    <property type="entry name" value="GST_C"/>
</dbReference>
<protein>
    <recommendedName>
        <fullName evidence="1">GST C-terminal domain-containing protein</fullName>
    </recommendedName>
</protein>
<evidence type="ECO:0000313" key="2">
    <source>
        <dbReference type="EMBL" id="CAH2083874.1"/>
    </source>
</evidence>
<dbReference type="GO" id="GO:0006414">
    <property type="term" value="P:translational elongation"/>
    <property type="evidence" value="ECO:0007669"/>
    <property type="project" value="TreeGrafter"/>
</dbReference>
<dbReference type="Pfam" id="PF18485">
    <property type="entry name" value="GST_N_5"/>
    <property type="match status" value="1"/>
</dbReference>
<dbReference type="EMBL" id="CAKOGL010000002">
    <property type="protein sequence ID" value="CAH2083874.1"/>
    <property type="molecule type" value="Genomic_DNA"/>
</dbReference>
<dbReference type="Gene3D" id="3.40.30.10">
    <property type="entry name" value="Glutaredoxin"/>
    <property type="match status" value="1"/>
</dbReference>
<dbReference type="Gene3D" id="1.20.1050.10">
    <property type="match status" value="1"/>
</dbReference>